<organism evidence="2 3">
    <name type="scientific">Dactylonectria estremocensis</name>
    <dbReference type="NCBI Taxonomy" id="1079267"/>
    <lineage>
        <taxon>Eukaryota</taxon>
        <taxon>Fungi</taxon>
        <taxon>Dikarya</taxon>
        <taxon>Ascomycota</taxon>
        <taxon>Pezizomycotina</taxon>
        <taxon>Sordariomycetes</taxon>
        <taxon>Hypocreomycetidae</taxon>
        <taxon>Hypocreales</taxon>
        <taxon>Nectriaceae</taxon>
        <taxon>Dactylonectria</taxon>
    </lineage>
</organism>
<protein>
    <recommendedName>
        <fullName evidence="1">PLL-like beta propeller domain-containing protein</fullName>
    </recommendedName>
</protein>
<sequence length="303" mass="33072">MDEPGRRLYQRAIVGVETGRPRRPSSLSRNQTILTKTYWGGTWNSTWTQVGGRTLSRPILTACVPSQVDVYALGLDRAVVHSWSDFNDGYWTRGIDAGWENLGGYCTATPAVICGSVNRVHIMVYGVEGNTQPAYYNQWNGQWSGYTKIGGDFRGEPCLVRRGDERFDFFGVGPDGAMYHSAWNSTAGFSSFTNLGGSFITSPHAFATGLDRLDVLGVGTDDGLKHKALIGSTWSSDWEDLGGAFNSTPATVTVTPGKISVYGVGQSGTLFHGTWTIGSDFTWKDGPNWLSDGGYTSTDYYMK</sequence>
<evidence type="ECO:0000259" key="1">
    <source>
        <dbReference type="Pfam" id="PF26607"/>
    </source>
</evidence>
<feature type="domain" description="PLL-like beta propeller" evidence="1">
    <location>
        <begin position="37"/>
        <end position="284"/>
    </location>
</feature>
<dbReference type="AlphaFoldDB" id="A0A9P9IIS2"/>
<proteinExistence type="predicted"/>
<keyword evidence="3" id="KW-1185">Reference proteome</keyword>
<dbReference type="SUPFAM" id="SSF89372">
    <property type="entry name" value="Fucose-specific lectin"/>
    <property type="match status" value="1"/>
</dbReference>
<reference evidence="2" key="1">
    <citation type="journal article" date="2021" name="Nat. Commun.">
        <title>Genetic determinants of endophytism in the Arabidopsis root mycobiome.</title>
        <authorList>
            <person name="Mesny F."/>
            <person name="Miyauchi S."/>
            <person name="Thiergart T."/>
            <person name="Pickel B."/>
            <person name="Atanasova L."/>
            <person name="Karlsson M."/>
            <person name="Huettel B."/>
            <person name="Barry K.W."/>
            <person name="Haridas S."/>
            <person name="Chen C."/>
            <person name="Bauer D."/>
            <person name="Andreopoulos W."/>
            <person name="Pangilinan J."/>
            <person name="LaButti K."/>
            <person name="Riley R."/>
            <person name="Lipzen A."/>
            <person name="Clum A."/>
            <person name="Drula E."/>
            <person name="Henrissat B."/>
            <person name="Kohler A."/>
            <person name="Grigoriev I.V."/>
            <person name="Martin F.M."/>
            <person name="Hacquard S."/>
        </authorList>
    </citation>
    <scope>NUCLEOTIDE SEQUENCE</scope>
    <source>
        <strain evidence="2">MPI-CAGE-AT-0021</strain>
    </source>
</reference>
<comment type="caution">
    <text evidence="2">The sequence shown here is derived from an EMBL/GenBank/DDBJ whole genome shotgun (WGS) entry which is preliminary data.</text>
</comment>
<dbReference type="InterPro" id="IPR058502">
    <property type="entry name" value="PLL-like_beta-prop"/>
</dbReference>
<dbReference type="Pfam" id="PF26607">
    <property type="entry name" value="DUF8189"/>
    <property type="match status" value="1"/>
</dbReference>
<dbReference type="Proteomes" id="UP000717696">
    <property type="component" value="Unassembled WGS sequence"/>
</dbReference>
<dbReference type="OrthoDB" id="406838at2759"/>
<accession>A0A9P9IIS2</accession>
<evidence type="ECO:0000313" key="3">
    <source>
        <dbReference type="Proteomes" id="UP000717696"/>
    </source>
</evidence>
<dbReference type="EMBL" id="JAGMUU010000026">
    <property type="protein sequence ID" value="KAH7122086.1"/>
    <property type="molecule type" value="Genomic_DNA"/>
</dbReference>
<name>A0A9P9IIS2_9HYPO</name>
<dbReference type="Gene3D" id="2.120.10.70">
    <property type="entry name" value="Fucose-specific lectin"/>
    <property type="match status" value="1"/>
</dbReference>
<gene>
    <name evidence="2" type="ORF">B0J13DRAFT_156246</name>
</gene>
<evidence type="ECO:0000313" key="2">
    <source>
        <dbReference type="EMBL" id="KAH7122086.1"/>
    </source>
</evidence>